<dbReference type="Proteomes" id="UP001497382">
    <property type="component" value="Unassembled WGS sequence"/>
</dbReference>
<evidence type="ECO:0000313" key="1">
    <source>
        <dbReference type="EMBL" id="CAL1277028.1"/>
    </source>
</evidence>
<accession>A0AAV1ZZ85</accession>
<organism evidence="1 2">
    <name type="scientific">Larinioides sclopetarius</name>
    <dbReference type="NCBI Taxonomy" id="280406"/>
    <lineage>
        <taxon>Eukaryota</taxon>
        <taxon>Metazoa</taxon>
        <taxon>Ecdysozoa</taxon>
        <taxon>Arthropoda</taxon>
        <taxon>Chelicerata</taxon>
        <taxon>Arachnida</taxon>
        <taxon>Araneae</taxon>
        <taxon>Araneomorphae</taxon>
        <taxon>Entelegynae</taxon>
        <taxon>Araneoidea</taxon>
        <taxon>Araneidae</taxon>
        <taxon>Larinioides</taxon>
    </lineage>
</organism>
<name>A0AAV1ZZ85_9ARAC</name>
<reference evidence="1 2" key="1">
    <citation type="submission" date="2024-04" db="EMBL/GenBank/DDBJ databases">
        <authorList>
            <person name="Rising A."/>
            <person name="Reimegard J."/>
            <person name="Sonavane S."/>
            <person name="Akerstrom W."/>
            <person name="Nylinder S."/>
            <person name="Hedman E."/>
            <person name="Kallberg Y."/>
        </authorList>
    </citation>
    <scope>NUCLEOTIDE SEQUENCE [LARGE SCALE GENOMIC DNA]</scope>
</reference>
<protein>
    <submittedName>
        <fullName evidence="1">Uncharacterized protein</fullName>
    </submittedName>
</protein>
<comment type="caution">
    <text evidence="1">The sequence shown here is derived from an EMBL/GenBank/DDBJ whole genome shotgun (WGS) entry which is preliminary data.</text>
</comment>
<evidence type="ECO:0000313" key="2">
    <source>
        <dbReference type="Proteomes" id="UP001497382"/>
    </source>
</evidence>
<proteinExistence type="predicted"/>
<gene>
    <name evidence="1" type="ORF">LARSCL_LOCUS8973</name>
</gene>
<keyword evidence="2" id="KW-1185">Reference proteome</keyword>
<dbReference type="AlphaFoldDB" id="A0AAV1ZZ85"/>
<dbReference type="EMBL" id="CAXIEN010000098">
    <property type="protein sequence ID" value="CAL1277028.1"/>
    <property type="molecule type" value="Genomic_DNA"/>
</dbReference>
<sequence length="37" mass="4554">MKLFIWEIKCYPLKYRTLQMKITMLSDNKKIIHTNPL</sequence>